<gene>
    <name evidence="2" type="ORF">F8O04_10505</name>
</gene>
<dbReference type="AlphaFoldDB" id="A0A6H9WBU7"/>
<sequence length="84" mass="8558">MTTIVAATAATSEPALEASGSSCQSHGARVRAALRDERGAETAEYAIATMAAVAFAGLLVAIMQSDTVRAMLEDLVARALTFAG</sequence>
<keyword evidence="3" id="KW-1185">Reference proteome</keyword>
<keyword evidence="1" id="KW-0472">Membrane</keyword>
<keyword evidence="1" id="KW-0812">Transmembrane</keyword>
<organism evidence="2 3">
    <name type="scientific">Pseudoclavibacter endophyticus</name>
    <dbReference type="NCBI Taxonomy" id="1778590"/>
    <lineage>
        <taxon>Bacteria</taxon>
        <taxon>Bacillati</taxon>
        <taxon>Actinomycetota</taxon>
        <taxon>Actinomycetes</taxon>
        <taxon>Micrococcales</taxon>
        <taxon>Microbacteriaceae</taxon>
        <taxon>Pseudoclavibacter</taxon>
    </lineage>
</organism>
<dbReference type="EMBL" id="WBJY01000002">
    <property type="protein sequence ID" value="KAB1648143.1"/>
    <property type="molecule type" value="Genomic_DNA"/>
</dbReference>
<accession>A0A6H9WBU7</accession>
<dbReference type="RefSeq" id="WP_158029338.1">
    <property type="nucleotide sequence ID" value="NZ_BMHG01000001.1"/>
</dbReference>
<reference evidence="2 3" key="1">
    <citation type="submission" date="2019-09" db="EMBL/GenBank/DDBJ databases">
        <title>Phylogeny of genus Pseudoclavibacter and closely related genus.</title>
        <authorList>
            <person name="Li Y."/>
        </authorList>
    </citation>
    <scope>NUCLEOTIDE SEQUENCE [LARGE SCALE GENOMIC DNA]</scope>
    <source>
        <strain evidence="2 3">EGI 60007</strain>
    </source>
</reference>
<evidence type="ECO:0000313" key="2">
    <source>
        <dbReference type="EMBL" id="KAB1648143.1"/>
    </source>
</evidence>
<protein>
    <submittedName>
        <fullName evidence="2">DUF4244 domain-containing protein</fullName>
    </submittedName>
</protein>
<dbReference type="Proteomes" id="UP000431744">
    <property type="component" value="Unassembled WGS sequence"/>
</dbReference>
<feature type="transmembrane region" description="Helical" evidence="1">
    <location>
        <begin position="45"/>
        <end position="63"/>
    </location>
</feature>
<dbReference type="InterPro" id="IPR025338">
    <property type="entry name" value="DUF4244"/>
</dbReference>
<evidence type="ECO:0000256" key="1">
    <source>
        <dbReference type="SAM" id="Phobius"/>
    </source>
</evidence>
<evidence type="ECO:0000313" key="3">
    <source>
        <dbReference type="Proteomes" id="UP000431744"/>
    </source>
</evidence>
<comment type="caution">
    <text evidence="2">The sequence shown here is derived from an EMBL/GenBank/DDBJ whole genome shotgun (WGS) entry which is preliminary data.</text>
</comment>
<keyword evidence="1" id="KW-1133">Transmembrane helix</keyword>
<proteinExistence type="predicted"/>
<dbReference type="Pfam" id="PF14029">
    <property type="entry name" value="DUF4244"/>
    <property type="match status" value="1"/>
</dbReference>
<dbReference type="OrthoDB" id="4808029at2"/>
<name>A0A6H9WBU7_9MICO</name>